<keyword evidence="2" id="KW-0472">Membrane</keyword>
<evidence type="ECO:0000256" key="2">
    <source>
        <dbReference type="SAM" id="Phobius"/>
    </source>
</evidence>
<dbReference type="InterPro" id="IPR056125">
    <property type="entry name" value="DUF7708"/>
</dbReference>
<evidence type="ECO:0000259" key="4">
    <source>
        <dbReference type="Pfam" id="PF24883"/>
    </source>
</evidence>
<proteinExistence type="predicted"/>
<keyword evidence="2" id="KW-0812">Transmembrane</keyword>
<evidence type="ECO:0008006" key="7">
    <source>
        <dbReference type="Google" id="ProtNLM"/>
    </source>
</evidence>
<dbReference type="InterPro" id="IPR056884">
    <property type="entry name" value="NPHP3-like_N"/>
</dbReference>
<gene>
    <name evidence="5" type="ORF">CLO192961_LOCUS320748</name>
</gene>
<evidence type="ECO:0000313" key="5">
    <source>
        <dbReference type="EMBL" id="VUC32121.1"/>
    </source>
</evidence>
<evidence type="ECO:0000259" key="3">
    <source>
        <dbReference type="Pfam" id="PF24809"/>
    </source>
</evidence>
<reference evidence="5 6" key="1">
    <citation type="submission" date="2019-06" db="EMBL/GenBank/DDBJ databases">
        <authorList>
            <person name="Broberg M."/>
        </authorList>
    </citation>
    <scope>NUCLEOTIDE SEQUENCE [LARGE SCALE GENOMIC DNA]</scope>
</reference>
<accession>A0ABY6ULJ0</accession>
<dbReference type="Proteomes" id="UP000766486">
    <property type="component" value="Unassembled WGS sequence"/>
</dbReference>
<name>A0ABY6ULJ0_BIOOC</name>
<keyword evidence="1" id="KW-0677">Repeat</keyword>
<feature type="domain" description="DUF7708" evidence="3">
    <location>
        <begin position="93"/>
        <end position="223"/>
    </location>
</feature>
<dbReference type="Gene3D" id="3.40.50.300">
    <property type="entry name" value="P-loop containing nucleotide triphosphate hydrolases"/>
    <property type="match status" value="1"/>
</dbReference>
<feature type="domain" description="Nephrocystin 3-like N-terminal" evidence="4">
    <location>
        <begin position="297"/>
        <end position="461"/>
    </location>
</feature>
<feature type="transmembrane region" description="Helical" evidence="2">
    <location>
        <begin position="678"/>
        <end position="696"/>
    </location>
</feature>
<keyword evidence="6" id="KW-1185">Reference proteome</keyword>
<protein>
    <recommendedName>
        <fullName evidence="7">NACHT domain-containing protein</fullName>
    </recommendedName>
</protein>
<organism evidence="5 6">
    <name type="scientific">Bionectria ochroleuca</name>
    <name type="common">Gliocladium roseum</name>
    <dbReference type="NCBI Taxonomy" id="29856"/>
    <lineage>
        <taxon>Eukaryota</taxon>
        <taxon>Fungi</taxon>
        <taxon>Dikarya</taxon>
        <taxon>Ascomycota</taxon>
        <taxon>Pezizomycotina</taxon>
        <taxon>Sordariomycetes</taxon>
        <taxon>Hypocreomycetidae</taxon>
        <taxon>Hypocreales</taxon>
        <taxon>Bionectriaceae</taxon>
        <taxon>Clonostachys</taxon>
    </lineage>
</organism>
<evidence type="ECO:0000313" key="6">
    <source>
        <dbReference type="Proteomes" id="UP000766486"/>
    </source>
</evidence>
<dbReference type="SUPFAM" id="SSF52540">
    <property type="entry name" value="P-loop containing nucleoside triphosphate hydrolases"/>
    <property type="match status" value="1"/>
</dbReference>
<dbReference type="EMBL" id="CABFNS010000844">
    <property type="protein sequence ID" value="VUC32121.1"/>
    <property type="molecule type" value="Genomic_DNA"/>
</dbReference>
<dbReference type="Pfam" id="PF24883">
    <property type="entry name" value="NPHP3_N"/>
    <property type="match status" value="1"/>
</dbReference>
<dbReference type="PANTHER" id="PTHR10039">
    <property type="entry name" value="AMELOGENIN"/>
    <property type="match status" value="1"/>
</dbReference>
<comment type="caution">
    <text evidence="5">The sequence shown here is derived from an EMBL/GenBank/DDBJ whole genome shotgun (WGS) entry which is preliminary data.</text>
</comment>
<dbReference type="PANTHER" id="PTHR10039:SF17">
    <property type="entry name" value="FUNGAL STAND N-TERMINAL GOODBYE DOMAIN-CONTAINING PROTEIN-RELATED"/>
    <property type="match status" value="1"/>
</dbReference>
<dbReference type="Pfam" id="PF24809">
    <property type="entry name" value="DUF7708"/>
    <property type="match status" value="1"/>
</dbReference>
<sequence>MSVEDARDVATGESLLKELTLTHSPTNNADFNPSQTIVSAYENVINHFQSHLDVEDYEKVTRATDFGDVVTALISCKNAQIAGKRKGKRWLHLDRLLQRVHHYKEVVDVAVQGLPDLATSSFVTVQVRLANMLSEVADCIGRVELFKTLFPTEHMLCTVANLYSELVDMLRSMITYWKNNRLDRRIFNAFWNPFEVEYQSSIERIRYLVNHIDRIASASHMAATQAQNTENAYMILRRFNHYRYFIGKKEKTNPLEESQTVFAREYSERLRRYLIAKVAQEDEDALLQINLARQTYGTCDFILAHESFTRWKLSRASQIMGLIGGPGSGKTVISAFLHSQAQLEAKEHAPVVWLHCCPNTRFTCTYLLKSLIWKILEQRPDVMLKKIHDQGHYIRLFHEAKTFDVLWSIFLRIVSALEELWIVIDSIHDCRDGKSILINSLRSLVTTNGLRTRIKIAISSRHKSDLAVAANWIIQYTAQDMREGIATYIKEELSLEESASGTNDGLIRSVTETVEAVGGGLHWARAVIYLLKVTQSESHAQQLLHASKTPNVLIHHVWEQLLSNCQSESEVVWHLAEMLATYPYSPLTVMGVYNVLADRKPEAVANVNVETISILLRSDFAGLLSRVNGQYGMPSEIRRHLLQEMVHRPQAKHETVSDLSILDKNQQQRLPRRRPRTWLFRVVYILYEILFLHILFKANYYRCLILAIYYWLK</sequence>
<dbReference type="InterPro" id="IPR027417">
    <property type="entry name" value="P-loop_NTPase"/>
</dbReference>
<evidence type="ECO:0000256" key="1">
    <source>
        <dbReference type="ARBA" id="ARBA00022737"/>
    </source>
</evidence>
<keyword evidence="2" id="KW-1133">Transmembrane helix</keyword>